<dbReference type="InterPro" id="IPR051200">
    <property type="entry name" value="Host-pathogen_enzymatic-act"/>
</dbReference>
<name>X1S3J2_9ZZZZ</name>
<feature type="non-terminal residue" evidence="1">
    <location>
        <position position="1"/>
    </location>
</feature>
<dbReference type="AlphaFoldDB" id="X1S3J2"/>
<dbReference type="Gene3D" id="2.130.10.10">
    <property type="entry name" value="YVTN repeat-like/Quinoprotein amine dehydrogenase"/>
    <property type="match status" value="1"/>
</dbReference>
<dbReference type="EMBL" id="BARW01008839">
    <property type="protein sequence ID" value="GAI87597.1"/>
    <property type="molecule type" value="Genomic_DNA"/>
</dbReference>
<comment type="caution">
    <text evidence="1">The sequence shown here is derived from an EMBL/GenBank/DDBJ whole genome shotgun (WGS) entry which is preliminary data.</text>
</comment>
<evidence type="ECO:0008006" key="2">
    <source>
        <dbReference type="Google" id="ProtNLM"/>
    </source>
</evidence>
<gene>
    <name evidence="1" type="ORF">S12H4_17979</name>
</gene>
<evidence type="ECO:0000313" key="1">
    <source>
        <dbReference type="EMBL" id="GAI87597.1"/>
    </source>
</evidence>
<dbReference type="PANTHER" id="PTHR47197">
    <property type="entry name" value="PROTEIN NIRF"/>
    <property type="match status" value="1"/>
</dbReference>
<dbReference type="SUPFAM" id="SSF50969">
    <property type="entry name" value="YVTN repeat-like/Quinoprotein amine dehydrogenase"/>
    <property type="match status" value="1"/>
</dbReference>
<accession>X1S3J2</accession>
<protein>
    <recommendedName>
        <fullName evidence="2">SMP-30/Gluconolactonase/LRE-like region domain-containing protein</fullName>
    </recommendedName>
</protein>
<proteinExistence type="predicted"/>
<organism evidence="1">
    <name type="scientific">marine sediment metagenome</name>
    <dbReference type="NCBI Taxonomy" id="412755"/>
    <lineage>
        <taxon>unclassified sequences</taxon>
        <taxon>metagenomes</taxon>
        <taxon>ecological metagenomes</taxon>
    </lineage>
</organism>
<dbReference type="InterPro" id="IPR015943">
    <property type="entry name" value="WD40/YVTN_repeat-like_dom_sf"/>
</dbReference>
<sequence length="258" mass="28399">GAGLAQWNVTTAVYRDEFSVALKEADPQSVHFKPDGTKMYIVGSDGSTIDEYDLGTQWDVTTAVYRAEKSVVSKEVRPRGVFFKPDGTKMCTIGTDGDSVDEYDLGIQWDVTTAVYVHEFDVGVKEIVPRGLYFKPDGTKMYTIGSDGVTVDEYDLVTPWDVSTAVYRAEISVAARETTPEGLDFKPDGTKMYTIGSGGDTVDEYDLGTQWDVTTAVYRAEISVAAKDSRHRGVTFKPDGTKMYIVGTDGKAVYEYDL</sequence>
<reference evidence="1" key="1">
    <citation type="journal article" date="2014" name="Front. Microbiol.">
        <title>High frequency of phylogenetically diverse reductive dehalogenase-homologous genes in deep subseafloor sedimentary metagenomes.</title>
        <authorList>
            <person name="Kawai M."/>
            <person name="Futagami T."/>
            <person name="Toyoda A."/>
            <person name="Takaki Y."/>
            <person name="Nishi S."/>
            <person name="Hori S."/>
            <person name="Arai W."/>
            <person name="Tsubouchi T."/>
            <person name="Morono Y."/>
            <person name="Uchiyama I."/>
            <person name="Ito T."/>
            <person name="Fujiyama A."/>
            <person name="Inagaki F."/>
            <person name="Takami H."/>
        </authorList>
    </citation>
    <scope>NUCLEOTIDE SEQUENCE</scope>
    <source>
        <strain evidence="1">Expedition CK06-06</strain>
    </source>
</reference>
<dbReference type="PANTHER" id="PTHR47197:SF3">
    <property type="entry name" value="DIHYDRO-HEME D1 DEHYDROGENASE"/>
    <property type="match status" value="1"/>
</dbReference>
<dbReference type="InterPro" id="IPR011044">
    <property type="entry name" value="Quino_amine_DH_bsu"/>
</dbReference>